<keyword evidence="3" id="KW-0547">Nucleotide-binding</keyword>
<dbReference type="InterPro" id="IPR043129">
    <property type="entry name" value="ATPase_NBD"/>
</dbReference>
<organism evidence="7">
    <name type="scientific">marine sediment metagenome</name>
    <dbReference type="NCBI Taxonomy" id="412755"/>
    <lineage>
        <taxon>unclassified sequences</taxon>
        <taxon>metagenomes</taxon>
        <taxon>ecological metagenomes</taxon>
    </lineage>
</organism>
<dbReference type="PRINTS" id="PR01652">
    <property type="entry name" value="SHAPEPROTEIN"/>
</dbReference>
<dbReference type="GO" id="GO:0005524">
    <property type="term" value="F:ATP binding"/>
    <property type="evidence" value="ECO:0007669"/>
    <property type="project" value="UniProtKB-KW"/>
</dbReference>
<dbReference type="GO" id="GO:0005737">
    <property type="term" value="C:cytoplasm"/>
    <property type="evidence" value="ECO:0007669"/>
    <property type="project" value="UniProtKB-SubCell"/>
</dbReference>
<keyword evidence="4" id="KW-0067">ATP-binding</keyword>
<comment type="subcellular location">
    <subcellularLocation>
        <location evidence="1">Cytoplasm</location>
    </subcellularLocation>
</comment>
<evidence type="ECO:0008006" key="8">
    <source>
        <dbReference type="Google" id="ProtNLM"/>
    </source>
</evidence>
<dbReference type="GO" id="GO:0000902">
    <property type="term" value="P:cell morphogenesis"/>
    <property type="evidence" value="ECO:0007669"/>
    <property type="project" value="InterPro"/>
</dbReference>
<evidence type="ECO:0000256" key="1">
    <source>
        <dbReference type="ARBA" id="ARBA00004496"/>
    </source>
</evidence>
<comment type="caution">
    <text evidence="7">The sequence shown here is derived from an EMBL/GenBank/DDBJ whole genome shotgun (WGS) entry which is preliminary data.</text>
</comment>
<sequence>MLGLGDRLGIDLGTSNIVVYAWRRGIVIREPSVVAIDQRTREVRAVGQQAQAMLGRTPGSIVATRPLRDGVIADYSMTREMLAYLIRKACGIRGRIFRPLVV</sequence>
<evidence type="ECO:0000256" key="4">
    <source>
        <dbReference type="ARBA" id="ARBA00022840"/>
    </source>
</evidence>
<accession>X0X019</accession>
<keyword evidence="5" id="KW-0133">Cell shape</keyword>
<proteinExistence type="inferred from homology"/>
<evidence type="ECO:0000256" key="6">
    <source>
        <dbReference type="ARBA" id="ARBA00023458"/>
    </source>
</evidence>
<dbReference type="AlphaFoldDB" id="X0X019"/>
<keyword evidence="2" id="KW-0963">Cytoplasm</keyword>
<dbReference type="PANTHER" id="PTHR42749:SF1">
    <property type="entry name" value="CELL SHAPE-DETERMINING PROTEIN MREB"/>
    <property type="match status" value="1"/>
</dbReference>
<name>X0X019_9ZZZZ</name>
<evidence type="ECO:0000256" key="5">
    <source>
        <dbReference type="ARBA" id="ARBA00022960"/>
    </source>
</evidence>
<dbReference type="PANTHER" id="PTHR42749">
    <property type="entry name" value="CELL SHAPE-DETERMINING PROTEIN MREB"/>
    <property type="match status" value="1"/>
</dbReference>
<dbReference type="EMBL" id="BARS01032777">
    <property type="protein sequence ID" value="GAG18356.1"/>
    <property type="molecule type" value="Genomic_DNA"/>
</dbReference>
<evidence type="ECO:0000256" key="3">
    <source>
        <dbReference type="ARBA" id="ARBA00022741"/>
    </source>
</evidence>
<dbReference type="SUPFAM" id="SSF53067">
    <property type="entry name" value="Actin-like ATPase domain"/>
    <property type="match status" value="1"/>
</dbReference>
<feature type="non-terminal residue" evidence="7">
    <location>
        <position position="102"/>
    </location>
</feature>
<gene>
    <name evidence="7" type="ORF">S01H1_50843</name>
</gene>
<evidence type="ECO:0000313" key="7">
    <source>
        <dbReference type="EMBL" id="GAG18356.1"/>
    </source>
</evidence>
<dbReference type="Pfam" id="PF06723">
    <property type="entry name" value="MreB_Mbl"/>
    <property type="match status" value="1"/>
</dbReference>
<evidence type="ECO:0000256" key="2">
    <source>
        <dbReference type="ARBA" id="ARBA00022490"/>
    </source>
</evidence>
<reference evidence="7" key="1">
    <citation type="journal article" date="2014" name="Front. Microbiol.">
        <title>High frequency of phylogenetically diverse reductive dehalogenase-homologous genes in deep subseafloor sedimentary metagenomes.</title>
        <authorList>
            <person name="Kawai M."/>
            <person name="Futagami T."/>
            <person name="Toyoda A."/>
            <person name="Takaki Y."/>
            <person name="Nishi S."/>
            <person name="Hori S."/>
            <person name="Arai W."/>
            <person name="Tsubouchi T."/>
            <person name="Morono Y."/>
            <person name="Uchiyama I."/>
            <person name="Ito T."/>
            <person name="Fujiyama A."/>
            <person name="Inagaki F."/>
            <person name="Takami H."/>
        </authorList>
    </citation>
    <scope>NUCLEOTIDE SEQUENCE</scope>
    <source>
        <strain evidence="7">Expedition CK06-06</strain>
    </source>
</reference>
<dbReference type="InterPro" id="IPR056546">
    <property type="entry name" value="MreB_MamK-like"/>
</dbReference>
<dbReference type="InterPro" id="IPR004753">
    <property type="entry name" value="MreB"/>
</dbReference>
<dbReference type="GO" id="GO:0008360">
    <property type="term" value="P:regulation of cell shape"/>
    <property type="evidence" value="ECO:0007669"/>
    <property type="project" value="UniProtKB-KW"/>
</dbReference>
<dbReference type="Gene3D" id="3.30.420.40">
    <property type="match status" value="1"/>
</dbReference>
<comment type="similarity">
    <text evidence="6">Belongs to the FtsA/MreB family.</text>
</comment>
<protein>
    <recommendedName>
        <fullName evidence="8">Rod shape-determining protein</fullName>
    </recommendedName>
</protein>